<sequence length="109" mass="11673">MFVQRDVWADATAEREVIPHRHLASPGGSTPSPGCPFSSRQVQALVSPTCDSSPSYPYGLHRSPTSPTLAPPLTPATPMSPLDALRRLQLPPDLSPTSLEEAEGRSDEV</sequence>
<evidence type="ECO:0000256" key="1">
    <source>
        <dbReference type="SAM" id="MobiDB-lite"/>
    </source>
</evidence>
<feature type="region of interest" description="Disordered" evidence="1">
    <location>
        <begin position="19"/>
        <end position="109"/>
    </location>
</feature>
<reference evidence="2" key="1">
    <citation type="submission" date="2023-10" db="EMBL/GenBank/DDBJ databases">
        <title>Genome assemblies of two species of porcelain crab, Petrolisthes cinctipes and Petrolisthes manimaculis (Anomura: Porcellanidae).</title>
        <authorList>
            <person name="Angst P."/>
        </authorList>
    </citation>
    <scope>NUCLEOTIDE SEQUENCE</scope>
    <source>
        <strain evidence="2">PB745_01</strain>
        <tissue evidence="2">Gill</tissue>
    </source>
</reference>
<gene>
    <name evidence="2" type="ORF">Pcinc_004148</name>
</gene>
<feature type="compositionally biased region" description="Low complexity" evidence="1">
    <location>
        <begin position="25"/>
        <end position="39"/>
    </location>
</feature>
<organism evidence="2 3">
    <name type="scientific">Petrolisthes cinctipes</name>
    <name type="common">Flat porcelain crab</name>
    <dbReference type="NCBI Taxonomy" id="88211"/>
    <lineage>
        <taxon>Eukaryota</taxon>
        <taxon>Metazoa</taxon>
        <taxon>Ecdysozoa</taxon>
        <taxon>Arthropoda</taxon>
        <taxon>Crustacea</taxon>
        <taxon>Multicrustacea</taxon>
        <taxon>Malacostraca</taxon>
        <taxon>Eumalacostraca</taxon>
        <taxon>Eucarida</taxon>
        <taxon>Decapoda</taxon>
        <taxon>Pleocyemata</taxon>
        <taxon>Anomura</taxon>
        <taxon>Galatheoidea</taxon>
        <taxon>Porcellanidae</taxon>
        <taxon>Petrolisthes</taxon>
    </lineage>
</organism>
<keyword evidence="3" id="KW-1185">Reference proteome</keyword>
<comment type="caution">
    <text evidence="2">The sequence shown here is derived from an EMBL/GenBank/DDBJ whole genome shotgun (WGS) entry which is preliminary data.</text>
</comment>
<dbReference type="EMBL" id="JAWQEG010000290">
    <property type="protein sequence ID" value="KAK3891980.1"/>
    <property type="molecule type" value="Genomic_DNA"/>
</dbReference>
<accession>A0AAE1GHH1</accession>
<evidence type="ECO:0000313" key="2">
    <source>
        <dbReference type="EMBL" id="KAK3891980.1"/>
    </source>
</evidence>
<evidence type="ECO:0000313" key="3">
    <source>
        <dbReference type="Proteomes" id="UP001286313"/>
    </source>
</evidence>
<protein>
    <submittedName>
        <fullName evidence="2">Uncharacterized protein</fullName>
    </submittedName>
</protein>
<feature type="compositionally biased region" description="Polar residues" evidence="1">
    <location>
        <begin position="40"/>
        <end position="55"/>
    </location>
</feature>
<dbReference type="AlphaFoldDB" id="A0AAE1GHH1"/>
<dbReference type="Proteomes" id="UP001286313">
    <property type="component" value="Unassembled WGS sequence"/>
</dbReference>
<name>A0AAE1GHH1_PETCI</name>
<proteinExistence type="predicted"/>